<accession>A0A6F8PSG5</accession>
<comment type="pathway">
    <text evidence="1 9">Bacterial outer membrane biogenesis; LPS core biosynthesis.</text>
</comment>
<dbReference type="EMBL" id="AP021889">
    <property type="protein sequence ID" value="BBP45073.1"/>
    <property type="molecule type" value="Genomic_DNA"/>
</dbReference>
<evidence type="ECO:0000313" key="11">
    <source>
        <dbReference type="EMBL" id="BBP45073.1"/>
    </source>
</evidence>
<dbReference type="Gene3D" id="3.40.50.2000">
    <property type="entry name" value="Glycogen Phosphorylase B"/>
    <property type="match status" value="1"/>
</dbReference>
<dbReference type="GO" id="GO:0043842">
    <property type="term" value="F:Kdo transferase activity"/>
    <property type="evidence" value="ECO:0007669"/>
    <property type="project" value="UniProtKB-EC"/>
</dbReference>
<keyword evidence="9" id="KW-1003">Cell membrane</keyword>
<evidence type="ECO:0000256" key="6">
    <source>
        <dbReference type="ARBA" id="ARBA00049183"/>
    </source>
</evidence>
<sequence>MRGFLYQTLIHLALPAVALLSWRKCRQAKRQNTHLPDCFAEKFGQIHSQQRNGILIHAVSLGETRSIQPLLSALQQRYPHLPITLTNGSVRGAKQLAGTLPKNIEHHFLPLDYPFAVNAFLAKLQPKLIFVVETEIWPNLIRSAAQHKIPMVMVNARLKASSMHAYRKFGGAWLTDCLDSLAWIGCQFPSDAAHFQQLGVNPNTLKLHGNLKFDLAIPPQLPKQAQQWRSANPDSRGKFIWVAASTHENEETLMLQAHSHLAPDSLLILVPRQADRFAEVERLLQQQKIAYVTRSSGKPIQPATQVYLADSVGEMLLWFTLADVAFVGGSLVPFGGHNILEPAALKTAVISGKWHHNLQALYDAMRAENGVVIVDCAEQLAKHLNVFASHPNRLAEQAERGYAAFQKHSGALQRLLDDLAALLD</sequence>
<organism evidence="11 12">
    <name type="scientific">Thiosulfatimonas sediminis</name>
    <dbReference type="NCBI Taxonomy" id="2675054"/>
    <lineage>
        <taxon>Bacteria</taxon>
        <taxon>Pseudomonadati</taxon>
        <taxon>Pseudomonadota</taxon>
        <taxon>Gammaproteobacteria</taxon>
        <taxon>Thiotrichales</taxon>
        <taxon>Piscirickettsiaceae</taxon>
        <taxon>Thiosulfatimonas</taxon>
    </lineage>
</organism>
<dbReference type="InterPro" id="IPR007507">
    <property type="entry name" value="Glycos_transf_N"/>
</dbReference>
<evidence type="ECO:0000259" key="10">
    <source>
        <dbReference type="Pfam" id="PF04413"/>
    </source>
</evidence>
<comment type="subcellular location">
    <subcellularLocation>
        <location evidence="9">Cell membrane</location>
    </subcellularLocation>
</comment>
<feature type="site" description="Transition state stabilizer" evidence="8">
    <location>
        <position position="133"/>
    </location>
</feature>
<feature type="active site" description="Proton acceptor" evidence="7">
    <location>
        <position position="63"/>
    </location>
</feature>
<dbReference type="UniPathway" id="UPA00958"/>
<gene>
    <name evidence="11" type="primary">waaA</name>
    <name evidence="11" type="ORF">THMIRHAS_04460</name>
</gene>
<dbReference type="PANTHER" id="PTHR42755">
    <property type="entry name" value="3-DEOXY-MANNO-OCTULOSONATE CYTIDYLYLTRANSFERASE"/>
    <property type="match status" value="1"/>
</dbReference>
<dbReference type="RefSeq" id="WP_173270282.1">
    <property type="nucleotide sequence ID" value="NZ_AP021889.1"/>
</dbReference>
<evidence type="ECO:0000313" key="12">
    <source>
        <dbReference type="Proteomes" id="UP000501726"/>
    </source>
</evidence>
<keyword evidence="12" id="KW-1185">Reference proteome</keyword>
<keyword evidence="9" id="KW-0472">Membrane</keyword>
<evidence type="ECO:0000256" key="7">
    <source>
        <dbReference type="PIRSR" id="PIRSR639901-1"/>
    </source>
</evidence>
<dbReference type="Pfam" id="PF04413">
    <property type="entry name" value="Glycos_transf_N"/>
    <property type="match status" value="1"/>
</dbReference>
<name>A0A6F8PSG5_9GAMM</name>
<dbReference type="AlphaFoldDB" id="A0A6F8PSG5"/>
<reference evidence="12" key="1">
    <citation type="submission" date="2019-11" db="EMBL/GenBank/DDBJ databases">
        <title>Isolation and characterization of two novel species in the genus Thiomicrorhabdus.</title>
        <authorList>
            <person name="Mochizuki J."/>
            <person name="Kojima H."/>
            <person name="Fukui M."/>
        </authorList>
    </citation>
    <scope>NUCLEOTIDE SEQUENCE [LARGE SCALE GENOMIC DNA]</scope>
    <source>
        <strain evidence="12">aks77</strain>
    </source>
</reference>
<dbReference type="Proteomes" id="UP000501726">
    <property type="component" value="Chromosome"/>
</dbReference>
<dbReference type="SUPFAM" id="SSF53756">
    <property type="entry name" value="UDP-Glycosyltransferase/glycogen phosphorylase"/>
    <property type="match status" value="1"/>
</dbReference>
<keyword evidence="4 9" id="KW-0808">Transferase</keyword>
<evidence type="ECO:0000256" key="5">
    <source>
        <dbReference type="ARBA" id="ARBA00031445"/>
    </source>
</evidence>
<evidence type="ECO:0000256" key="3">
    <source>
        <dbReference type="ARBA" id="ARBA00019077"/>
    </source>
</evidence>
<dbReference type="InterPro" id="IPR039901">
    <property type="entry name" value="Kdotransferase"/>
</dbReference>
<proteinExistence type="inferred from homology"/>
<comment type="function">
    <text evidence="9">Involved in lipopolysaccharide (LPS) biosynthesis. Catalyzes the transfer of 3-deoxy-D-manno-octulosonate (Kdo) residue(s) from CMP-Kdo to lipid IV(A), the tetraacyldisaccharide-1,4'-bisphosphate precursor of lipid A.</text>
</comment>
<dbReference type="PANTHER" id="PTHR42755:SF1">
    <property type="entry name" value="3-DEOXY-D-MANNO-OCTULOSONIC ACID TRANSFERASE, MITOCHONDRIAL-RELATED"/>
    <property type="match status" value="1"/>
</dbReference>
<comment type="catalytic activity">
    <reaction evidence="6 9">
        <text>lipid IVA (E. coli) + CMP-3-deoxy-beta-D-manno-octulosonate = alpha-Kdo-(2-&gt;6)-lipid IVA (E. coli) + CMP + H(+)</text>
        <dbReference type="Rhea" id="RHEA:28066"/>
        <dbReference type="ChEBI" id="CHEBI:15378"/>
        <dbReference type="ChEBI" id="CHEBI:58603"/>
        <dbReference type="ChEBI" id="CHEBI:60364"/>
        <dbReference type="ChEBI" id="CHEBI:60377"/>
        <dbReference type="ChEBI" id="CHEBI:85987"/>
        <dbReference type="EC" id="2.4.99.12"/>
    </reaction>
</comment>
<evidence type="ECO:0000256" key="2">
    <source>
        <dbReference type="ARBA" id="ARBA00012621"/>
    </source>
</evidence>
<dbReference type="GO" id="GO:0009244">
    <property type="term" value="P:lipopolysaccharide core region biosynthetic process"/>
    <property type="evidence" value="ECO:0007669"/>
    <property type="project" value="UniProtKB-UniRule"/>
</dbReference>
<comment type="similarity">
    <text evidence="9">Belongs to the glycosyltransferase group 1 family.</text>
</comment>
<dbReference type="InterPro" id="IPR038107">
    <property type="entry name" value="Glycos_transf_N_sf"/>
</dbReference>
<dbReference type="EC" id="2.4.99.12" evidence="2 9"/>
<keyword evidence="9" id="KW-0448">Lipopolysaccharide biosynthesis</keyword>
<protein>
    <recommendedName>
        <fullName evidence="3 9">3-deoxy-D-manno-octulosonic acid transferase</fullName>
        <shortName evidence="9">Kdo transferase</shortName>
        <ecNumber evidence="2 9">2.4.99.12</ecNumber>
    </recommendedName>
    <alternativeName>
        <fullName evidence="5 9">Lipid IV(A) 3-deoxy-D-manno-octulosonic acid transferase</fullName>
    </alternativeName>
</protein>
<evidence type="ECO:0000256" key="4">
    <source>
        <dbReference type="ARBA" id="ARBA00022679"/>
    </source>
</evidence>
<evidence type="ECO:0000256" key="1">
    <source>
        <dbReference type="ARBA" id="ARBA00004713"/>
    </source>
</evidence>
<dbReference type="Gene3D" id="3.40.50.11720">
    <property type="entry name" value="3-Deoxy-D-manno-octulosonic-acid transferase, N-terminal domain"/>
    <property type="match status" value="1"/>
</dbReference>
<feature type="site" description="Transition state stabilizer" evidence="8">
    <location>
        <position position="212"/>
    </location>
</feature>
<evidence type="ECO:0000256" key="8">
    <source>
        <dbReference type="PIRSR" id="PIRSR639901-2"/>
    </source>
</evidence>
<feature type="domain" description="3-deoxy-D-manno-octulosonic-acid transferase N-terminal" evidence="10">
    <location>
        <begin position="39"/>
        <end position="214"/>
    </location>
</feature>
<dbReference type="GO" id="GO:0009245">
    <property type="term" value="P:lipid A biosynthetic process"/>
    <property type="evidence" value="ECO:0007669"/>
    <property type="project" value="TreeGrafter"/>
</dbReference>
<dbReference type="KEGG" id="tse:THMIRHAS_04460"/>
<dbReference type="GO" id="GO:0005886">
    <property type="term" value="C:plasma membrane"/>
    <property type="evidence" value="ECO:0007669"/>
    <property type="project" value="UniProtKB-SubCell"/>
</dbReference>
<evidence type="ECO:0000256" key="9">
    <source>
        <dbReference type="RuleBase" id="RU365103"/>
    </source>
</evidence>